<reference evidence="2" key="1">
    <citation type="journal article" date="2020" name="Nat. Commun.">
        <title>Large-scale genome sequencing of mycorrhizal fungi provides insights into the early evolution of symbiotic traits.</title>
        <authorList>
            <person name="Miyauchi S."/>
            <person name="Kiss E."/>
            <person name="Kuo A."/>
            <person name="Drula E."/>
            <person name="Kohler A."/>
            <person name="Sanchez-Garcia M."/>
            <person name="Morin E."/>
            <person name="Andreopoulos B."/>
            <person name="Barry K.W."/>
            <person name="Bonito G."/>
            <person name="Buee M."/>
            <person name="Carver A."/>
            <person name="Chen C."/>
            <person name="Cichocki N."/>
            <person name="Clum A."/>
            <person name="Culley D."/>
            <person name="Crous P.W."/>
            <person name="Fauchery L."/>
            <person name="Girlanda M."/>
            <person name="Hayes R.D."/>
            <person name="Keri Z."/>
            <person name="LaButti K."/>
            <person name="Lipzen A."/>
            <person name="Lombard V."/>
            <person name="Magnuson J."/>
            <person name="Maillard F."/>
            <person name="Murat C."/>
            <person name="Nolan M."/>
            <person name="Ohm R.A."/>
            <person name="Pangilinan J."/>
            <person name="Pereira M.F."/>
            <person name="Perotto S."/>
            <person name="Peter M."/>
            <person name="Pfister S."/>
            <person name="Riley R."/>
            <person name="Sitrit Y."/>
            <person name="Stielow J.B."/>
            <person name="Szollosi G."/>
            <person name="Zifcakova L."/>
            <person name="Stursova M."/>
            <person name="Spatafora J.W."/>
            <person name="Tedersoo L."/>
            <person name="Vaario L.M."/>
            <person name="Yamada A."/>
            <person name="Yan M."/>
            <person name="Wang P."/>
            <person name="Xu J."/>
            <person name="Bruns T."/>
            <person name="Baldrian P."/>
            <person name="Vilgalys R."/>
            <person name="Dunand C."/>
            <person name="Henrissat B."/>
            <person name="Grigoriev I.V."/>
            <person name="Hibbett D."/>
            <person name="Nagy L.G."/>
            <person name="Martin F.M."/>
        </authorList>
    </citation>
    <scope>NUCLEOTIDE SEQUENCE</scope>
    <source>
        <strain evidence="2">UP504</strain>
    </source>
</reference>
<sequence>PLLEWTHIHNEFLDALLHYDGCGDSLLVPGCPSCKAPGISGTYWCSKCLDHEMICCDCCLKWHESLPLHHVQVCNGMFFEHTTLFDMGLIIYLGHMGCLMPRDDPTLFTIIHTNGIHHVCIVFCSCAISVHPWQQLLCHAWFPATIH</sequence>
<organism evidence="2 3">
    <name type="scientific">Hydnum rufescens UP504</name>
    <dbReference type="NCBI Taxonomy" id="1448309"/>
    <lineage>
        <taxon>Eukaryota</taxon>
        <taxon>Fungi</taxon>
        <taxon>Dikarya</taxon>
        <taxon>Basidiomycota</taxon>
        <taxon>Agaricomycotina</taxon>
        <taxon>Agaricomycetes</taxon>
        <taxon>Cantharellales</taxon>
        <taxon>Hydnaceae</taxon>
        <taxon>Hydnum</taxon>
    </lineage>
</organism>
<dbReference type="Pfam" id="PF18803">
    <property type="entry name" value="CxC2"/>
    <property type="match status" value="1"/>
</dbReference>
<protein>
    <recommendedName>
        <fullName evidence="1">CxC2-like cysteine cluster KDZ transposase-associated domain-containing protein</fullName>
    </recommendedName>
</protein>
<gene>
    <name evidence="2" type="ORF">BS47DRAFT_1277128</name>
</gene>
<dbReference type="EMBL" id="MU129394">
    <property type="protein sequence ID" value="KAF9503283.1"/>
    <property type="molecule type" value="Genomic_DNA"/>
</dbReference>
<dbReference type="InterPro" id="IPR041457">
    <property type="entry name" value="CxC2_KDZ-assoc"/>
</dbReference>
<evidence type="ECO:0000313" key="3">
    <source>
        <dbReference type="Proteomes" id="UP000886523"/>
    </source>
</evidence>
<evidence type="ECO:0000313" key="2">
    <source>
        <dbReference type="EMBL" id="KAF9503283.1"/>
    </source>
</evidence>
<evidence type="ECO:0000259" key="1">
    <source>
        <dbReference type="Pfam" id="PF18803"/>
    </source>
</evidence>
<dbReference type="Proteomes" id="UP000886523">
    <property type="component" value="Unassembled WGS sequence"/>
</dbReference>
<proteinExistence type="predicted"/>
<name>A0A9P6AC75_9AGAM</name>
<accession>A0A9P6AC75</accession>
<keyword evidence="3" id="KW-1185">Reference proteome</keyword>
<feature type="domain" description="CxC2-like cysteine cluster KDZ transposase-associated" evidence="1">
    <location>
        <begin position="85"/>
        <end position="146"/>
    </location>
</feature>
<comment type="caution">
    <text evidence="2">The sequence shown here is derived from an EMBL/GenBank/DDBJ whole genome shotgun (WGS) entry which is preliminary data.</text>
</comment>
<dbReference type="OrthoDB" id="3004525at2759"/>
<dbReference type="AlphaFoldDB" id="A0A9P6AC75"/>
<feature type="non-terminal residue" evidence="2">
    <location>
        <position position="1"/>
    </location>
</feature>
<feature type="non-terminal residue" evidence="2">
    <location>
        <position position="147"/>
    </location>
</feature>